<evidence type="ECO:0000256" key="5">
    <source>
        <dbReference type="ARBA" id="ARBA00022989"/>
    </source>
</evidence>
<reference evidence="10" key="2">
    <citation type="submission" date="2021-04" db="EMBL/GenBank/DDBJ databases">
        <authorList>
            <person name="Gilroy R."/>
        </authorList>
    </citation>
    <scope>NUCLEOTIDE SEQUENCE</scope>
    <source>
        <strain evidence="10">Gambia2-208</strain>
    </source>
</reference>
<sequence length="407" mass="45014">MRLAYYIARRYLFAPKKHRAVNVISALSACGVALATVALVCTLSVFNGFQEMVAGFFTAFDPELKITVRHGKTFDPADSCLQAVRRLPQVAVWSETLEENALVRYRNRQVTATVKGVDDAWRQLASADSLLYGTGEFLLQDSVVSYAVPGVELISQLGCGIGFVDPLELYAPRPGARINVANPYAGLRHGYLHSSGLIFIVNQQEYDAHYILTSLDFARRLFGQPDQVSAIELRLAPNADTDRTKHRLQELLGPDYLVQDRYEQQADVFRIMESEKLISYLFLTFILIMACFNVVGSLSMLMLEKRDDVRTLCNLGADARLIRRIFRCEGGLIVVCGAVAGIASGWLLCLAQQQFGLIRLGSAGEFVTDAFPVSVQTGDIVVVFVTVTVVGGLSVWQAVKYLGRRLL</sequence>
<dbReference type="InterPro" id="IPR051447">
    <property type="entry name" value="Lipoprotein-release_system"/>
</dbReference>
<evidence type="ECO:0000313" key="11">
    <source>
        <dbReference type="Proteomes" id="UP000886851"/>
    </source>
</evidence>
<dbReference type="InterPro" id="IPR025857">
    <property type="entry name" value="MacB_PCD"/>
</dbReference>
<gene>
    <name evidence="10" type="ORF">H9824_09890</name>
</gene>
<comment type="similarity">
    <text evidence="2">Belongs to the ABC-4 integral membrane protein family. LolC/E subfamily.</text>
</comment>
<evidence type="ECO:0000256" key="3">
    <source>
        <dbReference type="ARBA" id="ARBA00022475"/>
    </source>
</evidence>
<evidence type="ECO:0000313" key="10">
    <source>
        <dbReference type="EMBL" id="HIY88998.1"/>
    </source>
</evidence>
<comment type="caution">
    <text evidence="10">The sequence shown here is derived from an EMBL/GenBank/DDBJ whole genome shotgun (WGS) entry which is preliminary data.</text>
</comment>
<keyword evidence="5 7" id="KW-1133">Transmembrane helix</keyword>
<proteinExistence type="inferred from homology"/>
<dbReference type="PROSITE" id="PS51257">
    <property type="entry name" value="PROKAR_LIPOPROTEIN"/>
    <property type="match status" value="1"/>
</dbReference>
<dbReference type="Pfam" id="PF12704">
    <property type="entry name" value="MacB_PCD"/>
    <property type="match status" value="1"/>
</dbReference>
<organism evidence="10 11">
    <name type="scientific">Candidatus Bacteroides pullicola</name>
    <dbReference type="NCBI Taxonomy" id="2838475"/>
    <lineage>
        <taxon>Bacteria</taxon>
        <taxon>Pseudomonadati</taxon>
        <taxon>Bacteroidota</taxon>
        <taxon>Bacteroidia</taxon>
        <taxon>Bacteroidales</taxon>
        <taxon>Bacteroidaceae</taxon>
        <taxon>Bacteroides</taxon>
    </lineage>
</organism>
<feature type="transmembrane region" description="Helical" evidence="7">
    <location>
        <begin position="21"/>
        <end position="46"/>
    </location>
</feature>
<dbReference type="Proteomes" id="UP000886851">
    <property type="component" value="Unassembled WGS sequence"/>
</dbReference>
<keyword evidence="3" id="KW-1003">Cell membrane</keyword>
<protein>
    <submittedName>
        <fullName evidence="10">ABC transporter permease</fullName>
    </submittedName>
</protein>
<feature type="transmembrane region" description="Helical" evidence="7">
    <location>
        <begin position="277"/>
        <end position="303"/>
    </location>
</feature>
<dbReference type="InterPro" id="IPR003838">
    <property type="entry name" value="ABC3_permease_C"/>
</dbReference>
<dbReference type="EMBL" id="DXCV01000065">
    <property type="protein sequence ID" value="HIY88998.1"/>
    <property type="molecule type" value="Genomic_DNA"/>
</dbReference>
<feature type="domain" description="ABC3 transporter permease C-terminal" evidence="8">
    <location>
        <begin position="281"/>
        <end position="402"/>
    </location>
</feature>
<feature type="transmembrane region" description="Helical" evidence="7">
    <location>
        <begin position="330"/>
        <end position="348"/>
    </location>
</feature>
<dbReference type="AlphaFoldDB" id="A0A9D1ZJP6"/>
<dbReference type="PANTHER" id="PTHR30489">
    <property type="entry name" value="LIPOPROTEIN-RELEASING SYSTEM TRANSMEMBRANE PROTEIN LOLE"/>
    <property type="match status" value="1"/>
</dbReference>
<dbReference type="PANTHER" id="PTHR30489:SF0">
    <property type="entry name" value="LIPOPROTEIN-RELEASING SYSTEM TRANSMEMBRANE PROTEIN LOLE"/>
    <property type="match status" value="1"/>
</dbReference>
<evidence type="ECO:0000259" key="8">
    <source>
        <dbReference type="Pfam" id="PF02687"/>
    </source>
</evidence>
<feature type="transmembrane region" description="Helical" evidence="7">
    <location>
        <begin position="380"/>
        <end position="399"/>
    </location>
</feature>
<evidence type="ECO:0000256" key="2">
    <source>
        <dbReference type="ARBA" id="ARBA00005236"/>
    </source>
</evidence>
<evidence type="ECO:0000256" key="4">
    <source>
        <dbReference type="ARBA" id="ARBA00022692"/>
    </source>
</evidence>
<name>A0A9D1ZJP6_9BACE</name>
<accession>A0A9D1ZJP6</accession>
<keyword evidence="4 7" id="KW-0812">Transmembrane</keyword>
<comment type="subcellular location">
    <subcellularLocation>
        <location evidence="1">Cell membrane</location>
        <topology evidence="1">Multi-pass membrane protein</topology>
    </subcellularLocation>
</comment>
<evidence type="ECO:0000256" key="1">
    <source>
        <dbReference type="ARBA" id="ARBA00004651"/>
    </source>
</evidence>
<evidence type="ECO:0000256" key="6">
    <source>
        <dbReference type="ARBA" id="ARBA00023136"/>
    </source>
</evidence>
<dbReference type="Pfam" id="PF02687">
    <property type="entry name" value="FtsX"/>
    <property type="match status" value="1"/>
</dbReference>
<feature type="domain" description="MacB-like periplasmic core" evidence="9">
    <location>
        <begin position="25"/>
        <end position="250"/>
    </location>
</feature>
<evidence type="ECO:0000256" key="7">
    <source>
        <dbReference type="SAM" id="Phobius"/>
    </source>
</evidence>
<reference evidence="10" key="1">
    <citation type="journal article" date="2021" name="PeerJ">
        <title>Extensive microbial diversity within the chicken gut microbiome revealed by metagenomics and culture.</title>
        <authorList>
            <person name="Gilroy R."/>
            <person name="Ravi A."/>
            <person name="Getino M."/>
            <person name="Pursley I."/>
            <person name="Horton D.L."/>
            <person name="Alikhan N.F."/>
            <person name="Baker D."/>
            <person name="Gharbi K."/>
            <person name="Hall N."/>
            <person name="Watson M."/>
            <person name="Adriaenssens E.M."/>
            <person name="Foster-Nyarko E."/>
            <person name="Jarju S."/>
            <person name="Secka A."/>
            <person name="Antonio M."/>
            <person name="Oren A."/>
            <person name="Chaudhuri R.R."/>
            <person name="La Ragione R."/>
            <person name="Hildebrand F."/>
            <person name="Pallen M.J."/>
        </authorList>
    </citation>
    <scope>NUCLEOTIDE SEQUENCE</scope>
    <source>
        <strain evidence="10">Gambia2-208</strain>
    </source>
</reference>
<keyword evidence="6 7" id="KW-0472">Membrane</keyword>
<evidence type="ECO:0000259" key="9">
    <source>
        <dbReference type="Pfam" id="PF12704"/>
    </source>
</evidence>
<dbReference type="GO" id="GO:0044874">
    <property type="term" value="P:lipoprotein localization to outer membrane"/>
    <property type="evidence" value="ECO:0007669"/>
    <property type="project" value="TreeGrafter"/>
</dbReference>
<dbReference type="GO" id="GO:0098797">
    <property type="term" value="C:plasma membrane protein complex"/>
    <property type="evidence" value="ECO:0007669"/>
    <property type="project" value="TreeGrafter"/>
</dbReference>